<dbReference type="Proteomes" id="UP000831787">
    <property type="component" value="Chromosome"/>
</dbReference>
<organism evidence="1 2">
    <name type="scientific">Halobacillus salinarum</name>
    <dbReference type="NCBI Taxonomy" id="2932257"/>
    <lineage>
        <taxon>Bacteria</taxon>
        <taxon>Bacillati</taxon>
        <taxon>Bacillota</taxon>
        <taxon>Bacilli</taxon>
        <taxon>Bacillales</taxon>
        <taxon>Bacillaceae</taxon>
        <taxon>Halobacillus</taxon>
    </lineage>
</organism>
<evidence type="ECO:0000313" key="2">
    <source>
        <dbReference type="Proteomes" id="UP000831787"/>
    </source>
</evidence>
<dbReference type="EMBL" id="CP095073">
    <property type="protein sequence ID" value="UOQ45989.1"/>
    <property type="molecule type" value="Genomic_DNA"/>
</dbReference>
<dbReference type="RefSeq" id="WP_244712954.1">
    <property type="nucleotide sequence ID" value="NZ_CP095073.1"/>
</dbReference>
<dbReference type="Gene3D" id="3.40.50.1240">
    <property type="entry name" value="Phosphoglycerate mutase-like"/>
    <property type="match status" value="1"/>
</dbReference>
<dbReference type="InterPro" id="IPR050275">
    <property type="entry name" value="PGM_Phosphatase"/>
</dbReference>
<proteinExistence type="predicted"/>
<dbReference type="InterPro" id="IPR013078">
    <property type="entry name" value="His_Pase_superF_clade-1"/>
</dbReference>
<dbReference type="InterPro" id="IPR029033">
    <property type="entry name" value="His_PPase_superfam"/>
</dbReference>
<dbReference type="CDD" id="cd07067">
    <property type="entry name" value="HP_PGM_like"/>
    <property type="match status" value="1"/>
</dbReference>
<dbReference type="PANTHER" id="PTHR48100">
    <property type="entry name" value="BROAD-SPECIFICITY PHOSPHATASE YOR283W-RELATED"/>
    <property type="match status" value="1"/>
</dbReference>
<protein>
    <submittedName>
        <fullName evidence="1">Histidine phosphatase family protein</fullName>
    </submittedName>
</protein>
<dbReference type="Pfam" id="PF00300">
    <property type="entry name" value="His_Phos_1"/>
    <property type="match status" value="1"/>
</dbReference>
<name>A0ABY4EQR9_9BACI</name>
<reference evidence="1 2" key="1">
    <citation type="submission" date="2022-04" db="EMBL/GenBank/DDBJ databases">
        <title>Halobacillus sp. isolated from saltern.</title>
        <authorList>
            <person name="Won M."/>
            <person name="Lee C.-M."/>
            <person name="Woen H.-Y."/>
            <person name="Kwon S.-W."/>
        </authorList>
    </citation>
    <scope>NUCLEOTIDE SEQUENCE [LARGE SCALE GENOMIC DNA]</scope>
    <source>
        <strain evidence="1 2">SSBR10-3</strain>
    </source>
</reference>
<dbReference type="PANTHER" id="PTHR48100:SF1">
    <property type="entry name" value="HISTIDINE PHOSPHATASE FAMILY PROTEIN-RELATED"/>
    <property type="match status" value="1"/>
</dbReference>
<dbReference type="SUPFAM" id="SSF53254">
    <property type="entry name" value="Phosphoglycerate mutase-like"/>
    <property type="match status" value="1"/>
</dbReference>
<gene>
    <name evidence="1" type="ORF">MUN89_08745</name>
</gene>
<sequence>MTTIGFIRHGSTFWNKIGRAQGSMNIPLDDEGKDHACLLANRLKGEKWEYLISSDLLRAVQTAEIIAELNPHLSLIQDKRLREIDGGKIEGTTEEERVQRWGKDWRTLDLGREDTSSVVERGMDCINDWIEKYPGKNVLFVTHGGMIKQLLTAMGVDSIGKSPLMNTSITCVSRKNDKYVCELYNCTMHLSN</sequence>
<accession>A0ABY4EQR9</accession>
<keyword evidence="2" id="KW-1185">Reference proteome</keyword>
<evidence type="ECO:0000313" key="1">
    <source>
        <dbReference type="EMBL" id="UOQ45989.1"/>
    </source>
</evidence>
<dbReference type="SMART" id="SM00855">
    <property type="entry name" value="PGAM"/>
    <property type="match status" value="1"/>
</dbReference>